<gene>
    <name evidence="1" type="ORF">SAMN02745887_00564</name>
</gene>
<reference evidence="1 2" key="1">
    <citation type="submission" date="2016-11" db="EMBL/GenBank/DDBJ databases">
        <authorList>
            <person name="Jaros S."/>
            <person name="Januszkiewicz K."/>
            <person name="Wedrychowicz H."/>
        </authorList>
    </citation>
    <scope>NUCLEOTIDE SEQUENCE [LARGE SCALE GENOMIC DNA]</scope>
    <source>
        <strain evidence="1 2">DSM 18899</strain>
    </source>
</reference>
<sequence>MSTTEGPLLELLLGRLANTPRDFCDAPRIGERGALHVDALVFDLCRELATPCTLAELSPFQTSKAGDANWLNLVAMTCWLLAAPELQAQLNKTTVLPLLADTLAQMAAEYAADKYLHDPERREELLRITLAALGLRPAGESEAQAQDRLQALSSTERRRILAAARETEKRAREIREALIQKAAAEAADKYTRE</sequence>
<evidence type="ECO:0000313" key="1">
    <source>
        <dbReference type="EMBL" id="SFZ72230.1"/>
    </source>
</evidence>
<dbReference type="RefSeq" id="WP_072427109.1">
    <property type="nucleotide sequence ID" value="NZ_FPKR01000002.1"/>
</dbReference>
<proteinExistence type="predicted"/>
<dbReference type="EMBL" id="FPKR01000002">
    <property type="protein sequence ID" value="SFZ72230.1"/>
    <property type="molecule type" value="Genomic_DNA"/>
</dbReference>
<evidence type="ECO:0000313" key="2">
    <source>
        <dbReference type="Proteomes" id="UP000186513"/>
    </source>
</evidence>
<accession>A0A1K2H747</accession>
<keyword evidence="2" id="KW-1185">Reference proteome</keyword>
<dbReference type="AlphaFoldDB" id="A0A1K2H747"/>
<organism evidence="1 2">
    <name type="scientific">Chitinimonas taiwanensis DSM 18899</name>
    <dbReference type="NCBI Taxonomy" id="1121279"/>
    <lineage>
        <taxon>Bacteria</taxon>
        <taxon>Pseudomonadati</taxon>
        <taxon>Pseudomonadota</taxon>
        <taxon>Betaproteobacteria</taxon>
        <taxon>Neisseriales</taxon>
        <taxon>Chitinibacteraceae</taxon>
        <taxon>Chitinimonas</taxon>
    </lineage>
</organism>
<name>A0A1K2H747_9NEIS</name>
<dbReference type="STRING" id="1121279.SAMN02745887_00564"/>
<dbReference type="Proteomes" id="UP000186513">
    <property type="component" value="Unassembled WGS sequence"/>
</dbReference>
<dbReference type="OrthoDB" id="193894at2"/>
<protein>
    <submittedName>
        <fullName evidence="1">Uncharacterized protein</fullName>
    </submittedName>
</protein>